<keyword evidence="2" id="KW-1185">Reference proteome</keyword>
<dbReference type="STRING" id="287099.SAMN05660413_03083"/>
<name>A0A1I5CYS6_9FLAO</name>
<gene>
    <name evidence="1" type="ORF">SAMN05660413_03083</name>
</gene>
<protein>
    <recommendedName>
        <fullName evidence="3">Adhesin domain-containing protein</fullName>
    </recommendedName>
</protein>
<evidence type="ECO:0008006" key="3">
    <source>
        <dbReference type="Google" id="ProtNLM"/>
    </source>
</evidence>
<sequence length="197" mass="22270">MFYSLSLFSQKETLEIIDAKSVEGIQIYADEVYSISIETYEGSEIIIATHSEGEYYNRIRLNTEIQDENLILSTQYPEALSGGYDKLSAHKVFSLDLELKIPERLKLYIESNLASVTATGEFEFLELRLNQGFCDLRDFSGNGNVQTIMGNILVETLNTRVKAESRNGNLEMPLARNGDNLLKLTSVNGDIRLRKTK</sequence>
<organism evidence="1 2">
    <name type="scientific">Salegentibacter flavus</name>
    <dbReference type="NCBI Taxonomy" id="287099"/>
    <lineage>
        <taxon>Bacteria</taxon>
        <taxon>Pseudomonadati</taxon>
        <taxon>Bacteroidota</taxon>
        <taxon>Flavobacteriia</taxon>
        <taxon>Flavobacteriales</taxon>
        <taxon>Flavobacteriaceae</taxon>
        <taxon>Salegentibacter</taxon>
    </lineage>
</organism>
<dbReference type="RefSeq" id="WP_139220670.1">
    <property type="nucleotide sequence ID" value="NZ_FOVL01000026.1"/>
</dbReference>
<proteinExistence type="predicted"/>
<accession>A0A1I5CYS6</accession>
<dbReference type="EMBL" id="FOVL01000026">
    <property type="protein sequence ID" value="SFN92047.1"/>
    <property type="molecule type" value="Genomic_DNA"/>
</dbReference>
<dbReference type="Proteomes" id="UP000199153">
    <property type="component" value="Unassembled WGS sequence"/>
</dbReference>
<dbReference type="OrthoDB" id="1144071at2"/>
<reference evidence="1 2" key="1">
    <citation type="submission" date="2016-10" db="EMBL/GenBank/DDBJ databases">
        <authorList>
            <person name="de Groot N.N."/>
        </authorList>
    </citation>
    <scope>NUCLEOTIDE SEQUENCE [LARGE SCALE GENOMIC DNA]</scope>
    <source>
        <strain evidence="1 2">DSM 17794</strain>
    </source>
</reference>
<evidence type="ECO:0000313" key="2">
    <source>
        <dbReference type="Proteomes" id="UP000199153"/>
    </source>
</evidence>
<dbReference type="AlphaFoldDB" id="A0A1I5CYS6"/>
<evidence type="ECO:0000313" key="1">
    <source>
        <dbReference type="EMBL" id="SFN92047.1"/>
    </source>
</evidence>